<feature type="compositionally biased region" description="Polar residues" evidence="1">
    <location>
        <begin position="893"/>
        <end position="909"/>
    </location>
</feature>
<feature type="region of interest" description="Disordered" evidence="1">
    <location>
        <begin position="116"/>
        <end position="145"/>
    </location>
</feature>
<feature type="region of interest" description="Disordered" evidence="1">
    <location>
        <begin position="357"/>
        <end position="391"/>
    </location>
</feature>
<feature type="compositionally biased region" description="Low complexity" evidence="1">
    <location>
        <begin position="487"/>
        <end position="497"/>
    </location>
</feature>
<feature type="compositionally biased region" description="Basic and acidic residues" evidence="1">
    <location>
        <begin position="364"/>
        <end position="373"/>
    </location>
</feature>
<keyword evidence="2" id="KW-0472">Membrane</keyword>
<keyword evidence="2" id="KW-0812">Transmembrane</keyword>
<feature type="region of interest" description="Disordered" evidence="1">
    <location>
        <begin position="823"/>
        <end position="924"/>
    </location>
</feature>
<evidence type="ECO:0000256" key="1">
    <source>
        <dbReference type="SAM" id="MobiDB-lite"/>
    </source>
</evidence>
<feature type="compositionally biased region" description="Low complexity" evidence="1">
    <location>
        <begin position="668"/>
        <end position="705"/>
    </location>
</feature>
<evidence type="ECO:0000256" key="3">
    <source>
        <dbReference type="SAM" id="SignalP"/>
    </source>
</evidence>
<keyword evidence="2" id="KW-1133">Transmembrane helix</keyword>
<organism evidence="4 5">
    <name type="scientific">Collybiopsis confluens</name>
    <dbReference type="NCBI Taxonomy" id="2823264"/>
    <lineage>
        <taxon>Eukaryota</taxon>
        <taxon>Fungi</taxon>
        <taxon>Dikarya</taxon>
        <taxon>Basidiomycota</taxon>
        <taxon>Agaricomycotina</taxon>
        <taxon>Agaricomycetes</taxon>
        <taxon>Agaricomycetidae</taxon>
        <taxon>Agaricales</taxon>
        <taxon>Marasmiineae</taxon>
        <taxon>Omphalotaceae</taxon>
        <taxon>Collybiopsis</taxon>
    </lineage>
</organism>
<feature type="chain" id="PRO_5034455204" evidence="3">
    <location>
        <begin position="24"/>
        <end position="924"/>
    </location>
</feature>
<feature type="compositionally biased region" description="Low complexity" evidence="1">
    <location>
        <begin position="382"/>
        <end position="391"/>
    </location>
</feature>
<evidence type="ECO:0000256" key="2">
    <source>
        <dbReference type="SAM" id="Phobius"/>
    </source>
</evidence>
<feature type="region of interest" description="Disordered" evidence="1">
    <location>
        <begin position="487"/>
        <end position="510"/>
    </location>
</feature>
<accession>A0A8H5CLI7</accession>
<feature type="compositionally biased region" description="Polar residues" evidence="1">
    <location>
        <begin position="580"/>
        <end position="592"/>
    </location>
</feature>
<feature type="region of interest" description="Disordered" evidence="1">
    <location>
        <begin position="187"/>
        <end position="254"/>
    </location>
</feature>
<feature type="compositionally biased region" description="Low complexity" evidence="1">
    <location>
        <begin position="187"/>
        <end position="208"/>
    </location>
</feature>
<dbReference type="Proteomes" id="UP000518752">
    <property type="component" value="Unassembled WGS sequence"/>
</dbReference>
<feature type="compositionally biased region" description="Low complexity" evidence="1">
    <location>
        <begin position="232"/>
        <end position="254"/>
    </location>
</feature>
<dbReference type="CDD" id="cd12087">
    <property type="entry name" value="TM_EGFR-like"/>
    <property type="match status" value="1"/>
</dbReference>
<dbReference type="AlphaFoldDB" id="A0A8H5CLI7"/>
<keyword evidence="3" id="KW-0732">Signal</keyword>
<keyword evidence="5" id="KW-1185">Reference proteome</keyword>
<name>A0A8H5CLI7_9AGAR</name>
<feature type="region of interest" description="Disordered" evidence="1">
    <location>
        <begin position="761"/>
        <end position="790"/>
    </location>
</feature>
<feature type="region of interest" description="Disordered" evidence="1">
    <location>
        <begin position="526"/>
        <end position="601"/>
    </location>
</feature>
<evidence type="ECO:0000313" key="4">
    <source>
        <dbReference type="EMBL" id="KAF5343698.1"/>
    </source>
</evidence>
<comment type="caution">
    <text evidence="4">The sequence shown here is derived from an EMBL/GenBank/DDBJ whole genome shotgun (WGS) entry which is preliminary data.</text>
</comment>
<feature type="compositionally biased region" description="Low complexity" evidence="1">
    <location>
        <begin position="126"/>
        <end position="145"/>
    </location>
</feature>
<dbReference type="OrthoDB" id="3068990at2759"/>
<sequence>MFFSEYALVGLSTLLFPLNFVRAFQVTLEGPQTAAAPVSVTATFVRDAGDPTGIKINVVDISDSSGPQVIQSETPPESEESGYFLVQLTVPGTYTLQAGASAILVTSNTITVSPGTSGTPAAHGGLLTSTVPKSTSTPSSTTTGKSTTLVLTTAVHDISSPGATVSDANNQTTTSITINSFPVLPSQTTLSSPTDLPSAPSPPSLSTSRDAVSSQLTSSTESTNVALPNSFSPTPLRSTVSTPSSSSATTSIPPARTGAHRIVGAIVGGILSFLLLMILVWYLLFRRHHKFSQVLPLPIRRFTKADGSTVDNEYITERKRRWYKLGRPTGESRHSSFLPFARSQIMSATVMNNQNMDSLPPDWRTSRESERSFFPEPVADDSPTSSTHHSGSSIFRLLNIDSVASEVELPVEVLSSPIPSFRTASLQTNPHTLSTDGLLDSTSGVPIIQAVLNARNPSNLQVIQGGLLGNDEPGSFSTPLDVLSDTLTVSSDTSGSDTHPEAAELSSGATVSVTSGTVAVLSGISDQKVVPPSRSPVERLPYHLKPQTHIQYPESRTSISVTTTTSASPSETSKKVSKLPTVNKSSSKSTPTVDRKHTPATTSFDTKITHFKLSYIAPATPDAKTHITTTIRSFTTTILLGTTSSTTTHISPSPRPNDAPSPSPGSSPPQSSSSVSPTLPTVSSSLSSASSPSSPSSAAAAPASSYQPKTGRIVGAILGGLLSFTVLLLLAWYFFVFRRHHKFSQVIPSVIQQLFTDTRVDKEDIREPERRDDDGPCSGSGSGSGSGPAVLDSEIFESRLHERTTLGYAPTVTPPLTIALQDPAEDDEVPDPPIRVLQSDIPSGPRPELPLTLNPTAMRSLRTASLRTNPRTPSDWVVDSKSGAAARKEKSKQGSSNQNLNVSVETLQRYSEDRPPSYTTHPGH</sequence>
<gene>
    <name evidence="4" type="ORF">D9757_014195</name>
</gene>
<feature type="transmembrane region" description="Helical" evidence="2">
    <location>
        <begin position="262"/>
        <end position="285"/>
    </location>
</feature>
<feature type="compositionally biased region" description="Polar residues" evidence="1">
    <location>
        <begin position="853"/>
        <end position="872"/>
    </location>
</feature>
<feature type="transmembrane region" description="Helical" evidence="2">
    <location>
        <begin position="713"/>
        <end position="735"/>
    </location>
</feature>
<feature type="compositionally biased region" description="Basic and acidic residues" evidence="1">
    <location>
        <begin position="761"/>
        <end position="774"/>
    </location>
</feature>
<protein>
    <submittedName>
        <fullName evidence="4">Uncharacterized protein</fullName>
    </submittedName>
</protein>
<feature type="signal peptide" evidence="3">
    <location>
        <begin position="1"/>
        <end position="23"/>
    </location>
</feature>
<feature type="region of interest" description="Disordered" evidence="1">
    <location>
        <begin position="644"/>
        <end position="705"/>
    </location>
</feature>
<reference evidence="4 5" key="1">
    <citation type="journal article" date="2020" name="ISME J.">
        <title>Uncovering the hidden diversity of litter-decomposition mechanisms in mushroom-forming fungi.</title>
        <authorList>
            <person name="Floudas D."/>
            <person name="Bentzer J."/>
            <person name="Ahren D."/>
            <person name="Johansson T."/>
            <person name="Persson P."/>
            <person name="Tunlid A."/>
        </authorList>
    </citation>
    <scope>NUCLEOTIDE SEQUENCE [LARGE SCALE GENOMIC DNA]</scope>
    <source>
        <strain evidence="4 5">CBS 406.79</strain>
    </source>
</reference>
<evidence type="ECO:0000313" key="5">
    <source>
        <dbReference type="Proteomes" id="UP000518752"/>
    </source>
</evidence>
<feature type="compositionally biased region" description="Polar residues" evidence="1">
    <location>
        <begin position="209"/>
        <end position="231"/>
    </location>
</feature>
<proteinExistence type="predicted"/>
<feature type="compositionally biased region" description="Pro residues" evidence="1">
    <location>
        <begin position="653"/>
        <end position="667"/>
    </location>
</feature>
<feature type="compositionally biased region" description="Low complexity" evidence="1">
    <location>
        <begin position="555"/>
        <end position="571"/>
    </location>
</feature>
<dbReference type="EMBL" id="JAACJN010000439">
    <property type="protein sequence ID" value="KAF5343698.1"/>
    <property type="molecule type" value="Genomic_DNA"/>
</dbReference>